<dbReference type="EMBL" id="AP027080">
    <property type="protein sequence ID" value="BDU72980.1"/>
    <property type="molecule type" value="Genomic_DNA"/>
</dbReference>
<name>A0AA48K9D3_9BACT</name>
<dbReference type="AlphaFoldDB" id="A0AA48K9D3"/>
<reference evidence="3" key="1">
    <citation type="journal article" date="2023" name="Int. J. Syst. Evol. Microbiol.">
        <title>Mesoterricola silvestris gen. nov., sp. nov., Mesoterricola sediminis sp. nov., Geothrix oryzae sp. nov., Geothrix edaphica sp. nov., Geothrix rubra sp. nov., and Geothrix limicola sp. nov., six novel members of Acidobacteriota isolated from soils.</title>
        <authorList>
            <person name="Itoh H."/>
            <person name="Sugisawa Y."/>
            <person name="Mise K."/>
            <person name="Xu Z."/>
            <person name="Kuniyasu M."/>
            <person name="Ushijima N."/>
            <person name="Kawano K."/>
            <person name="Kobayashi E."/>
            <person name="Shiratori Y."/>
            <person name="Masuda Y."/>
            <person name="Senoo K."/>
        </authorList>
    </citation>
    <scope>NUCLEOTIDE SEQUENCE [LARGE SCALE GENOMIC DNA]</scope>
    <source>
        <strain evidence="3">W79</strain>
    </source>
</reference>
<evidence type="ECO:0000259" key="1">
    <source>
        <dbReference type="Pfam" id="PF12867"/>
    </source>
</evidence>
<evidence type="ECO:0000313" key="3">
    <source>
        <dbReference type="Proteomes" id="UP001238179"/>
    </source>
</evidence>
<feature type="domain" description="DinB-like" evidence="1">
    <location>
        <begin position="39"/>
        <end position="134"/>
    </location>
</feature>
<sequence>MPSSLLDHLKDMHDHMAWADAVWFSTWGQSGFQDDEDLRQRVRHMAETESAFLMVLRGEPLAFEPPAPLPSYEALRAHTRSNHEAFRALFRDLPPEGLGRDLVIPWFPGPPCHITVDEALTQVAMHTQHHRGQLMTKLKALGGKPLNVDYIIWAWKKRPEGKWA</sequence>
<dbReference type="InterPro" id="IPR034660">
    <property type="entry name" value="DinB/YfiT-like"/>
</dbReference>
<dbReference type="SUPFAM" id="SSF109854">
    <property type="entry name" value="DinB/YfiT-like putative metalloenzymes"/>
    <property type="match status" value="1"/>
</dbReference>
<dbReference type="KEGG" id="msil:METEAL_21540"/>
<dbReference type="RefSeq" id="WP_316411625.1">
    <property type="nucleotide sequence ID" value="NZ_AP027080.1"/>
</dbReference>
<gene>
    <name evidence="2" type="ORF">METEAL_21540</name>
</gene>
<dbReference type="Proteomes" id="UP001238179">
    <property type="component" value="Chromosome"/>
</dbReference>
<dbReference type="Gene3D" id="1.20.120.450">
    <property type="entry name" value="dinb family like domain"/>
    <property type="match status" value="1"/>
</dbReference>
<keyword evidence="3" id="KW-1185">Reference proteome</keyword>
<accession>A0AA48K9D3</accession>
<evidence type="ECO:0000313" key="2">
    <source>
        <dbReference type="EMBL" id="BDU72980.1"/>
    </source>
</evidence>
<dbReference type="Pfam" id="PF12867">
    <property type="entry name" value="DinB_2"/>
    <property type="match status" value="1"/>
</dbReference>
<protein>
    <submittedName>
        <fullName evidence="2">DNA damage-inducible protein DinB</fullName>
    </submittedName>
</protein>
<dbReference type="InterPro" id="IPR024775">
    <property type="entry name" value="DinB-like"/>
</dbReference>
<organism evidence="2 3">
    <name type="scientific">Mesoterricola silvestris</name>
    <dbReference type="NCBI Taxonomy" id="2927979"/>
    <lineage>
        <taxon>Bacteria</taxon>
        <taxon>Pseudomonadati</taxon>
        <taxon>Acidobacteriota</taxon>
        <taxon>Holophagae</taxon>
        <taxon>Holophagales</taxon>
        <taxon>Holophagaceae</taxon>
        <taxon>Mesoterricola</taxon>
    </lineage>
</organism>
<proteinExistence type="predicted"/>